<dbReference type="Proteomes" id="UP000078476">
    <property type="component" value="Unassembled WGS sequence"/>
</dbReference>
<reference evidence="3 4" key="1">
    <citation type="submission" date="2016-03" db="EMBL/GenBank/DDBJ databases">
        <authorList>
            <person name="Ploux O."/>
        </authorList>
    </citation>
    <scope>NUCLEOTIDE SEQUENCE [LARGE SCALE GENOMIC DNA]</scope>
    <source>
        <strain evidence="3 4">R-45370</strain>
    </source>
</reference>
<name>A0A177N5X4_9GAMM</name>
<proteinExistence type="predicted"/>
<evidence type="ECO:0008006" key="5">
    <source>
        <dbReference type="Google" id="ProtNLM"/>
    </source>
</evidence>
<dbReference type="STRING" id="980561.A1359_12390"/>
<dbReference type="AlphaFoldDB" id="A0A177N5X4"/>
<evidence type="ECO:0000256" key="1">
    <source>
        <dbReference type="ARBA" id="ARBA00022801"/>
    </source>
</evidence>
<accession>A0A177N5X4</accession>
<sequence>MKNKIKVLAVLLLPLLSISQAEANTFSSVYVFGDSLSDSGASPSSVLSIYNLIGGDCDPSHPCPTYYEGRFSNGQTAVEYLADAILPGGSSSSNFFNFAVAGATSGIGNYGDGGSQSSSYLLPGMAQQIGLYLSSFSGGVSNDALHVVWGGANDFLTQDSPQLAAKNIAGYVNVLARRGADYILVPNIPNLGMTPFVQLQGADAISAAEGFSVGFNSELALQLSGMAALFPATHIAQFDTFGFFNNIAQDPAAYGFTNITDACVSLLSVCTDPAAHVFWDDFHPTTQIHALVAAGFVSQVPLPGTMLFFLSGIMTVFSQGFRRRA</sequence>
<dbReference type="RefSeq" id="WP_066984363.1">
    <property type="nucleotide sequence ID" value="NZ_LUUI01000120.1"/>
</dbReference>
<evidence type="ECO:0000256" key="2">
    <source>
        <dbReference type="SAM" id="SignalP"/>
    </source>
</evidence>
<keyword evidence="1" id="KW-0378">Hydrolase</keyword>
<keyword evidence="4" id="KW-1185">Reference proteome</keyword>
<evidence type="ECO:0000313" key="3">
    <source>
        <dbReference type="EMBL" id="OAI13428.1"/>
    </source>
</evidence>
<dbReference type="PANTHER" id="PTHR45648:SF22">
    <property type="entry name" value="GDSL LIPASE_ACYLHYDROLASE FAMILY PROTEIN (AFU_ORTHOLOGUE AFUA_4G14700)"/>
    <property type="match status" value="1"/>
</dbReference>
<dbReference type="GO" id="GO:0016788">
    <property type="term" value="F:hydrolase activity, acting on ester bonds"/>
    <property type="evidence" value="ECO:0007669"/>
    <property type="project" value="InterPro"/>
</dbReference>
<comment type="caution">
    <text evidence="3">The sequence shown here is derived from an EMBL/GenBank/DDBJ whole genome shotgun (WGS) entry which is preliminary data.</text>
</comment>
<dbReference type="InterPro" id="IPR051058">
    <property type="entry name" value="GDSL_Est/Lipase"/>
</dbReference>
<feature type="signal peptide" evidence="2">
    <location>
        <begin position="1"/>
        <end position="23"/>
    </location>
</feature>
<dbReference type="InterPro" id="IPR036514">
    <property type="entry name" value="SGNH_hydro_sf"/>
</dbReference>
<dbReference type="Pfam" id="PF00657">
    <property type="entry name" value="Lipase_GDSL"/>
    <property type="match status" value="1"/>
</dbReference>
<dbReference type="EMBL" id="LUUI01000120">
    <property type="protein sequence ID" value="OAI13428.1"/>
    <property type="molecule type" value="Genomic_DNA"/>
</dbReference>
<dbReference type="OrthoDB" id="5292073at2"/>
<protein>
    <recommendedName>
        <fullName evidence="5">GDSL family lipase</fullName>
    </recommendedName>
</protein>
<organism evidence="3 4">
    <name type="scientific">Methylomonas lenta</name>
    <dbReference type="NCBI Taxonomy" id="980561"/>
    <lineage>
        <taxon>Bacteria</taxon>
        <taxon>Pseudomonadati</taxon>
        <taxon>Pseudomonadota</taxon>
        <taxon>Gammaproteobacteria</taxon>
        <taxon>Methylococcales</taxon>
        <taxon>Methylococcaceae</taxon>
        <taxon>Methylomonas</taxon>
    </lineage>
</organism>
<dbReference type="InterPro" id="IPR001087">
    <property type="entry name" value="GDSL"/>
</dbReference>
<dbReference type="PANTHER" id="PTHR45648">
    <property type="entry name" value="GDSL LIPASE/ACYLHYDROLASE FAMILY PROTEIN (AFU_ORTHOLOGUE AFUA_4G14700)"/>
    <property type="match status" value="1"/>
</dbReference>
<dbReference type="SUPFAM" id="SSF52266">
    <property type="entry name" value="SGNH hydrolase"/>
    <property type="match status" value="1"/>
</dbReference>
<dbReference type="Gene3D" id="3.40.50.1110">
    <property type="entry name" value="SGNH hydrolase"/>
    <property type="match status" value="1"/>
</dbReference>
<evidence type="ECO:0000313" key="4">
    <source>
        <dbReference type="Proteomes" id="UP000078476"/>
    </source>
</evidence>
<feature type="chain" id="PRO_5008068775" description="GDSL family lipase" evidence="2">
    <location>
        <begin position="24"/>
        <end position="325"/>
    </location>
</feature>
<dbReference type="CDD" id="cd01846">
    <property type="entry name" value="fatty_acyltransferase_like"/>
    <property type="match status" value="1"/>
</dbReference>
<keyword evidence="2" id="KW-0732">Signal</keyword>
<gene>
    <name evidence="3" type="ORF">A1359_12390</name>
</gene>